<reference evidence="1 2" key="1">
    <citation type="submission" date="2020-10" db="EMBL/GenBank/DDBJ databases">
        <title>Trueperella pecoris sp. nov. isolated from bovine and porcine specimens.</title>
        <authorList>
            <person name="Schoenecker L."/>
            <person name="Schnydrig P."/>
            <person name="Brodard I."/>
            <person name="Thomann A."/>
            <person name="Hemphill A."/>
            <person name="Rodriguez-Campos S."/>
            <person name="Perreten V."/>
            <person name="Jores J."/>
            <person name="Kittl S."/>
        </authorList>
    </citation>
    <scope>NUCLEOTIDE SEQUENCE [LARGE SCALE GENOMIC DNA]</scope>
    <source>
        <strain evidence="1 2">19OD0592</strain>
    </source>
</reference>
<dbReference type="Proteomes" id="UP000594961">
    <property type="component" value="Chromosome"/>
</dbReference>
<dbReference type="EMBL" id="CP063212">
    <property type="protein sequence ID" value="QOR47592.1"/>
    <property type="molecule type" value="Genomic_DNA"/>
</dbReference>
<sequence>MAFNFTSKPKIGTGFNFNKAADPLKDVEYTGDLEKDSAEELTAMQAAYRERAKQEQDRFKNATDSEYWFAVCFKTREHKDAFIKAMNVGHLGDKYIDGHALARVLGIDIESD</sequence>
<evidence type="ECO:0000313" key="1">
    <source>
        <dbReference type="EMBL" id="QOR47592.1"/>
    </source>
</evidence>
<dbReference type="AlphaFoldDB" id="A0A7M1QZS4"/>
<gene>
    <name evidence="1" type="ORF">INS90_10155</name>
</gene>
<organism evidence="1 2">
    <name type="scientific">Trueperella pecoris</name>
    <dbReference type="NCBI Taxonomy" id="2733571"/>
    <lineage>
        <taxon>Bacteria</taxon>
        <taxon>Bacillati</taxon>
        <taxon>Actinomycetota</taxon>
        <taxon>Actinomycetes</taxon>
        <taxon>Actinomycetales</taxon>
        <taxon>Actinomycetaceae</taxon>
        <taxon>Trueperella</taxon>
    </lineage>
</organism>
<name>A0A7M1QZS4_9ACTO</name>
<evidence type="ECO:0000313" key="2">
    <source>
        <dbReference type="Proteomes" id="UP000594961"/>
    </source>
</evidence>
<accession>A0A7M1QZS4</accession>
<protein>
    <submittedName>
        <fullName evidence="1">Uncharacterized protein</fullName>
    </submittedName>
</protein>
<proteinExistence type="predicted"/>
<dbReference type="RefSeq" id="WP_197552907.1">
    <property type="nucleotide sequence ID" value="NZ_CP063212.1"/>
</dbReference>